<accession>A0ABN8ZCQ4</accession>
<dbReference type="EMBL" id="OX459966">
    <property type="protein sequence ID" value="CAI9171504.1"/>
    <property type="molecule type" value="Genomic_DNA"/>
</dbReference>
<gene>
    <name evidence="2" type="ORF">MRATA1EN1_LOCUS20466</name>
</gene>
<evidence type="ECO:0000256" key="1">
    <source>
        <dbReference type="SAM" id="MobiDB-lite"/>
    </source>
</evidence>
<evidence type="ECO:0000313" key="2">
    <source>
        <dbReference type="EMBL" id="CAI9171504.1"/>
    </source>
</evidence>
<feature type="region of interest" description="Disordered" evidence="1">
    <location>
        <begin position="261"/>
        <end position="304"/>
    </location>
</feature>
<feature type="compositionally biased region" description="Basic and acidic residues" evidence="1">
    <location>
        <begin position="121"/>
        <end position="143"/>
    </location>
</feature>
<evidence type="ECO:0000313" key="3">
    <source>
        <dbReference type="Proteomes" id="UP001176941"/>
    </source>
</evidence>
<feature type="region of interest" description="Disordered" evidence="1">
    <location>
        <begin position="1"/>
        <end position="24"/>
    </location>
</feature>
<proteinExistence type="predicted"/>
<protein>
    <submittedName>
        <fullName evidence="2">Uncharacterized protein</fullName>
    </submittedName>
</protein>
<feature type="compositionally biased region" description="Polar residues" evidence="1">
    <location>
        <begin position="202"/>
        <end position="211"/>
    </location>
</feature>
<sequence>MRGGPGFGGRWTRRRSQAHHPDPAGAALVTSAARRFCLRWDRFPSQPFLAACPPFVGGPGAFTAGLTLACCGAASWGPPTSESWAPPGHIPALGPASPFQGLRIQHQSPKAEQGCPEEAEESCRWERPLRADTGGRDARDGSGHGHRQVRGHQAEGPAQRRSMPLSPRLWGPGRTAHFASPTPASLHTGLALRVDLLREGQSRNAQASATSGRPVPRDGRNGPVRPTHQPVLESGLLLLLRVLTLASLSLALSAALLIPQHPRLGHSGPRQPSSIRRRTRQVSRDLTAGRLPAGRGRIPGGTREPLVGSAGPCENWGAPPSAFPPDGFFLHDRLQLTVLGEALDSEAHTQDAPR</sequence>
<reference evidence="2" key="1">
    <citation type="submission" date="2023-04" db="EMBL/GenBank/DDBJ databases">
        <authorList>
            <consortium name="ELIXIR-Norway"/>
        </authorList>
    </citation>
    <scope>NUCLEOTIDE SEQUENCE [LARGE SCALE GENOMIC DNA]</scope>
</reference>
<name>A0ABN8ZCQ4_RANTA</name>
<keyword evidence="3" id="KW-1185">Reference proteome</keyword>
<dbReference type="Proteomes" id="UP001176941">
    <property type="component" value="Chromosome 30"/>
</dbReference>
<organism evidence="2 3">
    <name type="scientific">Rangifer tarandus platyrhynchus</name>
    <name type="common">Svalbard reindeer</name>
    <dbReference type="NCBI Taxonomy" id="3082113"/>
    <lineage>
        <taxon>Eukaryota</taxon>
        <taxon>Metazoa</taxon>
        <taxon>Chordata</taxon>
        <taxon>Craniata</taxon>
        <taxon>Vertebrata</taxon>
        <taxon>Euteleostomi</taxon>
        <taxon>Mammalia</taxon>
        <taxon>Eutheria</taxon>
        <taxon>Laurasiatheria</taxon>
        <taxon>Artiodactyla</taxon>
        <taxon>Ruminantia</taxon>
        <taxon>Pecora</taxon>
        <taxon>Cervidae</taxon>
        <taxon>Odocoileinae</taxon>
        <taxon>Rangifer</taxon>
    </lineage>
</organism>
<feature type="region of interest" description="Disordered" evidence="1">
    <location>
        <begin position="202"/>
        <end position="223"/>
    </location>
</feature>
<feature type="region of interest" description="Disordered" evidence="1">
    <location>
        <begin position="105"/>
        <end position="164"/>
    </location>
</feature>